<evidence type="ECO:0000256" key="15">
    <source>
        <dbReference type="PIRNR" id="PIRNR004491"/>
    </source>
</evidence>
<evidence type="ECO:0000256" key="8">
    <source>
        <dbReference type="ARBA" id="ARBA00022741"/>
    </source>
</evidence>
<evidence type="ECO:0000256" key="2">
    <source>
        <dbReference type="ARBA" id="ARBA00004726"/>
    </source>
</evidence>
<dbReference type="Proteomes" id="UP000029264">
    <property type="component" value="Unassembled WGS sequence"/>
</dbReference>
<dbReference type="UniPathway" id="UPA00277">
    <property type="reaction ID" value="UER00407"/>
</dbReference>
<reference evidence="17 18" key="1">
    <citation type="submission" date="2014-06" db="EMBL/GenBank/DDBJ databases">
        <title>Shewanella sp. YQH10.</title>
        <authorList>
            <person name="Liu Y."/>
            <person name="Zeng R."/>
        </authorList>
    </citation>
    <scope>NUCLEOTIDE SEQUENCE [LARGE SCALE GENOMIC DNA]</scope>
    <source>
        <strain evidence="17 18">YQH10</strain>
    </source>
</reference>
<dbReference type="STRING" id="1515746.HR45_15800"/>
<dbReference type="NCBIfam" id="NF004160">
    <property type="entry name" value="PRK05627.1-3"/>
    <property type="match status" value="1"/>
</dbReference>
<dbReference type="NCBIfam" id="NF004159">
    <property type="entry name" value="PRK05627.1-2"/>
    <property type="match status" value="1"/>
</dbReference>
<comment type="catalytic activity">
    <reaction evidence="13 15">
        <text>riboflavin + ATP = FMN + ADP + H(+)</text>
        <dbReference type="Rhea" id="RHEA:14357"/>
        <dbReference type="ChEBI" id="CHEBI:15378"/>
        <dbReference type="ChEBI" id="CHEBI:30616"/>
        <dbReference type="ChEBI" id="CHEBI:57986"/>
        <dbReference type="ChEBI" id="CHEBI:58210"/>
        <dbReference type="ChEBI" id="CHEBI:456216"/>
        <dbReference type="EC" id="2.7.1.26"/>
    </reaction>
</comment>
<keyword evidence="18" id="KW-1185">Reference proteome</keyword>
<dbReference type="UniPathway" id="UPA00276">
    <property type="reaction ID" value="UER00406"/>
</dbReference>
<dbReference type="GO" id="GO:0005524">
    <property type="term" value="F:ATP binding"/>
    <property type="evidence" value="ECO:0007669"/>
    <property type="project" value="UniProtKB-UniRule"/>
</dbReference>
<evidence type="ECO:0000256" key="4">
    <source>
        <dbReference type="ARBA" id="ARBA00022630"/>
    </source>
</evidence>
<evidence type="ECO:0000256" key="14">
    <source>
        <dbReference type="ARBA" id="ARBA00049494"/>
    </source>
</evidence>
<dbReference type="Gene3D" id="3.40.50.620">
    <property type="entry name" value="HUPs"/>
    <property type="match status" value="1"/>
</dbReference>
<dbReference type="SUPFAM" id="SSF82114">
    <property type="entry name" value="Riboflavin kinase-like"/>
    <property type="match status" value="1"/>
</dbReference>
<keyword evidence="6 15" id="KW-0808">Transferase</keyword>
<dbReference type="GO" id="GO:0003919">
    <property type="term" value="F:FMN adenylyltransferase activity"/>
    <property type="evidence" value="ECO:0007669"/>
    <property type="project" value="UniProtKB-UniRule"/>
</dbReference>
<keyword evidence="4 15" id="KW-0285">Flavoprotein</keyword>
<dbReference type="EMBL" id="JPEO01000016">
    <property type="protein sequence ID" value="KFZ36593.1"/>
    <property type="molecule type" value="Genomic_DNA"/>
</dbReference>
<proteinExistence type="inferred from homology"/>
<dbReference type="AlphaFoldDB" id="A0A094LN88"/>
<evidence type="ECO:0000256" key="11">
    <source>
        <dbReference type="ARBA" id="ARBA00022840"/>
    </source>
</evidence>
<comment type="pathway">
    <text evidence="3 15">Cofactor biosynthesis; FMN biosynthesis; FMN from riboflavin (ATP route): step 1/1.</text>
</comment>
<keyword evidence="5 15" id="KW-0288">FMN</keyword>
<evidence type="ECO:0000256" key="1">
    <source>
        <dbReference type="ARBA" id="ARBA00002121"/>
    </source>
</evidence>
<gene>
    <name evidence="17" type="ORF">HR45_15800</name>
</gene>
<evidence type="ECO:0000256" key="5">
    <source>
        <dbReference type="ARBA" id="ARBA00022643"/>
    </source>
</evidence>
<dbReference type="RefSeq" id="WP_037444686.1">
    <property type="nucleotide sequence ID" value="NZ_JPEO01000016.1"/>
</dbReference>
<sequence>MELIRGIHNILPKHHGCVLTIGNFDGVHRGHAEVIGNLVKRAKHLGLPAVAMTFEPQPQELFCGDNAPARLSLLSDKIHLLEELGIERLLCVNFNRRFASMEPEAFIEELLVNKLGVKYLVVGDDFCFGQKRRGNFEMLCAAGEKYGFAVVSTQSFLVGDQRVSSTMIRQALVTGNLEQARRLLGHPYVMSGRVAHGQKIGRTIGFPTANIALKRKVVPIKGVFAVRLWWDDSDTYEGVANIGYRPTVQGQTCQLEVNLFDFQGNLYGKKVAVELVAKIRDEKPFQSLEALKQQINKDVDRAKALLSKDAG</sequence>
<dbReference type="SUPFAM" id="SSF52374">
    <property type="entry name" value="Nucleotidylyl transferase"/>
    <property type="match status" value="1"/>
</dbReference>
<dbReference type="PANTHER" id="PTHR22749">
    <property type="entry name" value="RIBOFLAVIN KINASE/FMN ADENYLYLTRANSFERASE"/>
    <property type="match status" value="1"/>
</dbReference>
<dbReference type="InterPro" id="IPR014729">
    <property type="entry name" value="Rossmann-like_a/b/a_fold"/>
</dbReference>
<dbReference type="PIRSF" id="PIRSF004491">
    <property type="entry name" value="FAD_Synth"/>
    <property type="match status" value="1"/>
</dbReference>
<dbReference type="EC" id="2.7.7.2" evidence="15"/>
<name>A0A094LN88_9GAMM</name>
<evidence type="ECO:0000256" key="12">
    <source>
        <dbReference type="ARBA" id="ARBA00023268"/>
    </source>
</evidence>
<comment type="catalytic activity">
    <reaction evidence="14 15">
        <text>FMN + ATP + H(+) = FAD + diphosphate</text>
        <dbReference type="Rhea" id="RHEA:17237"/>
        <dbReference type="ChEBI" id="CHEBI:15378"/>
        <dbReference type="ChEBI" id="CHEBI:30616"/>
        <dbReference type="ChEBI" id="CHEBI:33019"/>
        <dbReference type="ChEBI" id="CHEBI:57692"/>
        <dbReference type="ChEBI" id="CHEBI:58210"/>
        <dbReference type="EC" id="2.7.7.2"/>
    </reaction>
</comment>
<keyword evidence="12" id="KW-0511">Multifunctional enzyme</keyword>
<dbReference type="OrthoDB" id="9803667at2"/>
<organism evidence="17 18">
    <name type="scientific">Shewanella mangrovi</name>
    <dbReference type="NCBI Taxonomy" id="1515746"/>
    <lineage>
        <taxon>Bacteria</taxon>
        <taxon>Pseudomonadati</taxon>
        <taxon>Pseudomonadota</taxon>
        <taxon>Gammaproteobacteria</taxon>
        <taxon>Alteromonadales</taxon>
        <taxon>Shewanellaceae</taxon>
        <taxon>Shewanella</taxon>
    </lineage>
</organism>
<dbReference type="GO" id="GO:0009398">
    <property type="term" value="P:FMN biosynthetic process"/>
    <property type="evidence" value="ECO:0007669"/>
    <property type="project" value="UniProtKB-UniRule"/>
</dbReference>
<comment type="function">
    <text evidence="1">Catalyzes the phosphorylation of riboflavin to FMN followed by the adenylation of FMN to FAD.</text>
</comment>
<dbReference type="InterPro" id="IPR023465">
    <property type="entry name" value="Riboflavin_kinase_dom_sf"/>
</dbReference>
<accession>A0A094LN88</accession>
<dbReference type="PANTHER" id="PTHR22749:SF6">
    <property type="entry name" value="RIBOFLAVIN KINASE"/>
    <property type="match status" value="1"/>
</dbReference>
<evidence type="ECO:0000259" key="16">
    <source>
        <dbReference type="SMART" id="SM00904"/>
    </source>
</evidence>
<dbReference type="eggNOG" id="COG0196">
    <property type="taxonomic scope" value="Bacteria"/>
</dbReference>
<dbReference type="Gene3D" id="2.40.30.30">
    <property type="entry name" value="Riboflavin kinase-like"/>
    <property type="match status" value="1"/>
</dbReference>
<keyword evidence="8 15" id="KW-0547">Nucleotide-binding</keyword>
<feature type="domain" description="Riboflavin kinase" evidence="16">
    <location>
        <begin position="183"/>
        <end position="307"/>
    </location>
</feature>
<evidence type="ECO:0000256" key="3">
    <source>
        <dbReference type="ARBA" id="ARBA00005201"/>
    </source>
</evidence>
<protein>
    <recommendedName>
        <fullName evidence="15">Riboflavin biosynthesis protein</fullName>
    </recommendedName>
    <domain>
        <recommendedName>
            <fullName evidence="15">Riboflavin kinase</fullName>
            <ecNumber evidence="15">2.7.1.26</ecNumber>
        </recommendedName>
        <alternativeName>
            <fullName evidence="15">Flavokinase</fullName>
        </alternativeName>
    </domain>
    <domain>
        <recommendedName>
            <fullName evidence="15">FMN adenylyltransferase</fullName>
            <ecNumber evidence="15">2.7.7.2</ecNumber>
        </recommendedName>
        <alternativeName>
            <fullName evidence="15">FAD pyrophosphorylase</fullName>
        </alternativeName>
        <alternativeName>
            <fullName evidence="15">FAD synthase</fullName>
        </alternativeName>
    </domain>
</protein>
<dbReference type="GO" id="GO:0008531">
    <property type="term" value="F:riboflavin kinase activity"/>
    <property type="evidence" value="ECO:0007669"/>
    <property type="project" value="UniProtKB-UniRule"/>
</dbReference>
<dbReference type="SMART" id="SM00904">
    <property type="entry name" value="Flavokinase"/>
    <property type="match status" value="1"/>
</dbReference>
<dbReference type="Pfam" id="PF06574">
    <property type="entry name" value="FAD_syn"/>
    <property type="match status" value="1"/>
</dbReference>
<evidence type="ECO:0000313" key="18">
    <source>
        <dbReference type="Proteomes" id="UP000029264"/>
    </source>
</evidence>
<dbReference type="InterPro" id="IPR023468">
    <property type="entry name" value="Riboflavin_kinase"/>
</dbReference>
<dbReference type="GO" id="GO:0006747">
    <property type="term" value="P:FAD biosynthetic process"/>
    <property type="evidence" value="ECO:0007669"/>
    <property type="project" value="UniProtKB-UniRule"/>
</dbReference>
<dbReference type="GO" id="GO:0009231">
    <property type="term" value="P:riboflavin biosynthetic process"/>
    <property type="evidence" value="ECO:0007669"/>
    <property type="project" value="InterPro"/>
</dbReference>
<dbReference type="InterPro" id="IPR002606">
    <property type="entry name" value="Riboflavin_kinase_bac"/>
</dbReference>
<dbReference type="Pfam" id="PF01687">
    <property type="entry name" value="Flavokinase"/>
    <property type="match status" value="1"/>
</dbReference>
<evidence type="ECO:0000256" key="7">
    <source>
        <dbReference type="ARBA" id="ARBA00022695"/>
    </source>
</evidence>
<evidence type="ECO:0000256" key="10">
    <source>
        <dbReference type="ARBA" id="ARBA00022827"/>
    </source>
</evidence>
<comment type="caution">
    <text evidence="17">The sequence shown here is derived from an EMBL/GenBank/DDBJ whole genome shotgun (WGS) entry which is preliminary data.</text>
</comment>
<evidence type="ECO:0000313" key="17">
    <source>
        <dbReference type="EMBL" id="KFZ36593.1"/>
    </source>
</evidence>
<evidence type="ECO:0000256" key="9">
    <source>
        <dbReference type="ARBA" id="ARBA00022777"/>
    </source>
</evidence>
<dbReference type="NCBIfam" id="NF004163">
    <property type="entry name" value="PRK05627.1-6"/>
    <property type="match status" value="1"/>
</dbReference>
<dbReference type="FunFam" id="3.40.50.620:FF:000021">
    <property type="entry name" value="Riboflavin biosynthesis protein"/>
    <property type="match status" value="1"/>
</dbReference>
<keyword evidence="9 15" id="KW-0418">Kinase</keyword>
<keyword evidence="10 15" id="KW-0274">FAD</keyword>
<dbReference type="NCBIfam" id="NF004162">
    <property type="entry name" value="PRK05627.1-5"/>
    <property type="match status" value="1"/>
</dbReference>
<dbReference type="InterPro" id="IPR015865">
    <property type="entry name" value="Riboflavin_kinase_bac/euk"/>
</dbReference>
<comment type="similarity">
    <text evidence="15">Belongs to the ribF family.</text>
</comment>
<dbReference type="InterPro" id="IPR015864">
    <property type="entry name" value="FAD_synthase"/>
</dbReference>
<keyword evidence="7 15" id="KW-0548">Nucleotidyltransferase</keyword>
<dbReference type="FunFam" id="2.40.30.30:FF:000003">
    <property type="entry name" value="Riboflavin biosynthesis protein"/>
    <property type="match status" value="1"/>
</dbReference>
<evidence type="ECO:0000256" key="13">
    <source>
        <dbReference type="ARBA" id="ARBA00047880"/>
    </source>
</evidence>
<comment type="pathway">
    <text evidence="2 15">Cofactor biosynthesis; FAD biosynthesis; FAD from FMN: step 1/1.</text>
</comment>
<dbReference type="NCBIfam" id="TIGR00083">
    <property type="entry name" value="ribF"/>
    <property type="match status" value="1"/>
</dbReference>
<dbReference type="EC" id="2.7.1.26" evidence="15"/>
<dbReference type="CDD" id="cd02064">
    <property type="entry name" value="FAD_synthetase_N"/>
    <property type="match status" value="1"/>
</dbReference>
<keyword evidence="11 15" id="KW-0067">ATP-binding</keyword>
<evidence type="ECO:0000256" key="6">
    <source>
        <dbReference type="ARBA" id="ARBA00022679"/>
    </source>
</evidence>